<gene>
    <name evidence="4" type="ORF">A7X95_06005</name>
    <name evidence="3" type="ORF">T478_0187</name>
</gene>
<dbReference type="Proteomes" id="UP000241022">
    <property type="component" value="Unassembled WGS sequence"/>
</dbReference>
<dbReference type="Pfam" id="PF00551">
    <property type="entry name" value="Formyl_trans_N"/>
    <property type="match status" value="1"/>
</dbReference>
<dbReference type="GO" id="GO:0005829">
    <property type="term" value="C:cytosol"/>
    <property type="evidence" value="ECO:0007669"/>
    <property type="project" value="TreeGrafter"/>
</dbReference>
<keyword evidence="6" id="KW-1185">Reference proteome</keyword>
<feature type="domain" description="Formyl transferase N-terminal" evidence="1">
    <location>
        <begin position="32"/>
        <end position="117"/>
    </location>
</feature>
<keyword evidence="3" id="KW-0808">Transferase</keyword>
<dbReference type="EMBL" id="CP007026">
    <property type="protein sequence ID" value="AJA92032.1"/>
    <property type="molecule type" value="Genomic_DNA"/>
</dbReference>
<evidence type="ECO:0000313" key="6">
    <source>
        <dbReference type="Proteomes" id="UP000241022"/>
    </source>
</evidence>
<dbReference type="STRING" id="1410606.T478_0187"/>
<dbReference type="Pfam" id="PF21553">
    <property type="entry name" value="Formyl_trans_C_2"/>
    <property type="match status" value="1"/>
</dbReference>
<organism evidence="3 5">
    <name type="scientific">Candidatus Nitrosopelagicus brevis</name>
    <dbReference type="NCBI Taxonomy" id="1410606"/>
    <lineage>
        <taxon>Archaea</taxon>
        <taxon>Nitrososphaerota</taxon>
    </lineage>
</organism>
<dbReference type="PANTHER" id="PTHR11138">
    <property type="entry name" value="METHIONYL-TRNA FORMYLTRANSFERASE"/>
    <property type="match status" value="1"/>
</dbReference>
<dbReference type="EMBL" id="LXWN01000002">
    <property type="protein sequence ID" value="PTL87443.1"/>
    <property type="molecule type" value="Genomic_DNA"/>
</dbReference>
<reference evidence="4" key="2">
    <citation type="submission" date="2016-05" db="EMBL/GenBank/DDBJ databases">
        <authorList>
            <person name="Lavstsen T."/>
            <person name="Jespersen J.S."/>
        </authorList>
    </citation>
    <scope>NUCLEOTIDE SEQUENCE [LARGE SCALE GENOMIC DNA]</scope>
    <source>
        <strain evidence="4">U25</strain>
    </source>
</reference>
<proteinExistence type="predicted"/>
<name>A0A0A7UZ40_9ARCH</name>
<dbReference type="GeneID" id="24816086"/>
<dbReference type="Gene3D" id="3.40.50.170">
    <property type="entry name" value="Formyl transferase, N-terminal domain"/>
    <property type="match status" value="1"/>
</dbReference>
<evidence type="ECO:0000259" key="2">
    <source>
        <dbReference type="Pfam" id="PF21553"/>
    </source>
</evidence>
<dbReference type="SUPFAM" id="SSF50486">
    <property type="entry name" value="FMT C-terminal domain-like"/>
    <property type="match status" value="1"/>
</dbReference>
<dbReference type="AlphaFoldDB" id="A0A0A7UZ40"/>
<dbReference type="KEGG" id="nbv:T478_0187"/>
<accession>A0A0A7UZ40</accession>
<dbReference type="Gene3D" id="3.10.25.20">
    <property type="match status" value="1"/>
</dbReference>
<dbReference type="OrthoDB" id="115509at2157"/>
<protein>
    <submittedName>
        <fullName evidence="3">Formyl transferase domain protein</fullName>
    </submittedName>
    <submittedName>
        <fullName evidence="4">Methionyl-tRNA formyltransferase</fullName>
    </submittedName>
</protein>
<dbReference type="InterPro" id="IPR036477">
    <property type="entry name" value="Formyl_transf_N_sf"/>
</dbReference>
<dbReference type="Proteomes" id="UP000030944">
    <property type="component" value="Chromosome"/>
</dbReference>
<feature type="domain" description="Methionyl-tRNA formyltransferase-like C-terminal" evidence="2">
    <location>
        <begin position="162"/>
        <end position="213"/>
    </location>
</feature>
<dbReference type="PANTHER" id="PTHR11138:SF5">
    <property type="entry name" value="METHIONYL-TRNA FORMYLTRANSFERASE, MITOCHONDRIAL"/>
    <property type="match status" value="1"/>
</dbReference>
<dbReference type="RefSeq" id="WP_048104465.1">
    <property type="nucleotide sequence ID" value="NZ_CP007026.1"/>
</dbReference>
<dbReference type="InterPro" id="IPR049355">
    <property type="entry name" value="Formyl_trans-like_C"/>
</dbReference>
<dbReference type="InterPro" id="IPR002376">
    <property type="entry name" value="Formyl_transf_N"/>
</dbReference>
<dbReference type="GO" id="GO:0004479">
    <property type="term" value="F:methionyl-tRNA formyltransferase activity"/>
    <property type="evidence" value="ECO:0007669"/>
    <property type="project" value="TreeGrafter"/>
</dbReference>
<dbReference type="SUPFAM" id="SSF53328">
    <property type="entry name" value="Formyltransferase"/>
    <property type="match status" value="1"/>
</dbReference>
<evidence type="ECO:0000313" key="5">
    <source>
        <dbReference type="Proteomes" id="UP000030944"/>
    </source>
</evidence>
<dbReference type="InterPro" id="IPR011034">
    <property type="entry name" value="Formyl_transferase-like_C_sf"/>
</dbReference>
<sequence>MKYVICAYRDYGIKLFENLRKQFDFTLIKSKKQLTYNSIKRINPSIIFFPDWSWKVPEEIVRNFKCVCFHEAPLPKFRGGSPIQNQILRGKTKTKTTAFIMNEKIDAGNIILQKDLSLQGSLQEIFSRMYKNDYSMILKIINGKYKERKQIGTPTTYKRRKPEDSELKNLNHTKKYLYDFIRMLEDPYPNAYMKIGKKRLIFKKAFYNNNKLSIQGEIE</sequence>
<dbReference type="HOGENOM" id="CLU_105782_0_0_2"/>
<evidence type="ECO:0000313" key="3">
    <source>
        <dbReference type="EMBL" id="AJA92032.1"/>
    </source>
</evidence>
<reference evidence="4 6" key="3">
    <citation type="submission" date="2018-04" db="EMBL/GenBank/DDBJ databases">
        <title>Transcriptomics of ammonia oxidizing archaea.</title>
        <authorList>
            <person name="Carini P."/>
        </authorList>
    </citation>
    <scope>NUCLEOTIDE SEQUENCE [LARGE SCALE GENOMIC DNA]</scope>
    <source>
        <strain evidence="4 6">U25</strain>
    </source>
</reference>
<reference evidence="3 5" key="1">
    <citation type="journal article" date="2015" name="Proc. Natl. Acad. Sci. U.S.A.">
        <title>Genomic and proteomic characterization of "Candidatus Nitrosopelagicus brevis": An ammonia-oxidizing archaeon from the open ocean.</title>
        <authorList>
            <person name="Santoro A.E."/>
            <person name="Dupont C.L."/>
            <person name="Richter R.A."/>
            <person name="Craig M.T."/>
            <person name="Carini P."/>
            <person name="McIlvin M.R."/>
            <person name="Yang Y."/>
            <person name="Orsi W.D."/>
            <person name="Moran D.M."/>
            <person name="Saito M.A."/>
        </authorList>
    </citation>
    <scope>NUCLEOTIDE SEQUENCE [LARGE SCALE GENOMIC DNA]</scope>
    <source>
        <strain evidence="3">CN25</strain>
        <strain evidence="5">V2</strain>
    </source>
</reference>
<evidence type="ECO:0000313" key="4">
    <source>
        <dbReference type="EMBL" id="PTL87443.1"/>
    </source>
</evidence>
<evidence type="ECO:0000259" key="1">
    <source>
        <dbReference type="Pfam" id="PF00551"/>
    </source>
</evidence>